<dbReference type="GO" id="GO:0046872">
    <property type="term" value="F:metal ion binding"/>
    <property type="evidence" value="ECO:0007669"/>
    <property type="project" value="UniProtKB-UniRule"/>
</dbReference>
<feature type="binding site" evidence="8">
    <location>
        <position position="219"/>
    </location>
    <ligand>
        <name>Zn(2+)</name>
        <dbReference type="ChEBI" id="CHEBI:29105"/>
        <label>2</label>
    </ligand>
</feature>
<dbReference type="AlphaFoldDB" id="A0A4R2RFT1"/>
<evidence type="ECO:0000256" key="6">
    <source>
        <dbReference type="PIRNR" id="PIRNR001123"/>
    </source>
</evidence>
<organism evidence="9 10">
    <name type="scientific">Baia soyae</name>
    <dbReference type="NCBI Taxonomy" id="1544746"/>
    <lineage>
        <taxon>Bacteria</taxon>
        <taxon>Bacillati</taxon>
        <taxon>Bacillota</taxon>
        <taxon>Bacilli</taxon>
        <taxon>Bacillales</taxon>
        <taxon>Thermoactinomycetaceae</taxon>
        <taxon>Baia</taxon>
    </lineage>
</organism>
<dbReference type="PIRSF" id="PIRSF001123">
    <property type="entry name" value="PepA_GA"/>
    <property type="match status" value="1"/>
</dbReference>
<evidence type="ECO:0000256" key="1">
    <source>
        <dbReference type="ARBA" id="ARBA00006272"/>
    </source>
</evidence>
<feature type="binding site" evidence="8">
    <location>
        <position position="70"/>
    </location>
    <ligand>
        <name>Zn(2+)</name>
        <dbReference type="ChEBI" id="CHEBI:29105"/>
        <label>1</label>
    </ligand>
</feature>
<proteinExistence type="inferred from homology"/>
<dbReference type="GO" id="GO:0006508">
    <property type="term" value="P:proteolysis"/>
    <property type="evidence" value="ECO:0007669"/>
    <property type="project" value="UniProtKB-KW"/>
</dbReference>
<dbReference type="SUPFAM" id="SSF101821">
    <property type="entry name" value="Aminopeptidase/glucanase lid domain"/>
    <property type="match status" value="1"/>
</dbReference>
<feature type="binding site" evidence="8">
    <location>
        <position position="329"/>
    </location>
    <ligand>
        <name>Zn(2+)</name>
        <dbReference type="ChEBI" id="CHEBI:29105"/>
        <label>2</label>
    </ligand>
</feature>
<dbReference type="CDD" id="cd05656">
    <property type="entry name" value="M42_Frv"/>
    <property type="match status" value="1"/>
</dbReference>
<evidence type="ECO:0000256" key="7">
    <source>
        <dbReference type="PIRSR" id="PIRSR001123-1"/>
    </source>
</evidence>
<sequence>MGKSTGGKVSFQSMLKDLTEAAGPPGFERAVREVMEQYAAPYADEIQKDRLGSFIARKGKTGPRIMITGHMDEVGFMVTRITDDGFLRFHPLGGWWGQVLPAQRVEVITSKGRHLGVVGSVAPHLLEPDKRKKGVEVTDLFVDLGVESKEEIDQLGIRPGDFIIPYSPFTTMSNENRWLAKAMDNRLGCAVALGVLQELSEDGVLHQNQVFSVGTVMEEVGCRGAITSAQVVDPDISIVVDVGIATDSLGTTNPHADTKMGDGPLLVLYDAGHIAHCGMIDFVKQVAEEEGIPYQFEVITGGATDNHFIHTHKTGVPSISLGVPTRYIHSHSSILDRRDCEELVRWIVAIVKRLDEAKVKEIQGVFAAK</sequence>
<feature type="binding site" evidence="8">
    <location>
        <position position="184"/>
    </location>
    <ligand>
        <name>Zn(2+)</name>
        <dbReference type="ChEBI" id="CHEBI:29105"/>
        <label>2</label>
    </ligand>
</feature>
<keyword evidence="3" id="KW-0645">Protease</keyword>
<dbReference type="InterPro" id="IPR008007">
    <property type="entry name" value="Peptidase_M42"/>
</dbReference>
<keyword evidence="4 8" id="KW-0479">Metal-binding</keyword>
<evidence type="ECO:0000256" key="3">
    <source>
        <dbReference type="ARBA" id="ARBA00022670"/>
    </source>
</evidence>
<keyword evidence="10" id="KW-1185">Reference proteome</keyword>
<evidence type="ECO:0000256" key="4">
    <source>
        <dbReference type="ARBA" id="ARBA00022723"/>
    </source>
</evidence>
<comment type="caution">
    <text evidence="9">The sequence shown here is derived from an EMBL/GenBank/DDBJ whole genome shotgun (WGS) entry which is preliminary data.</text>
</comment>
<comment type="cofactor">
    <cofactor evidence="8">
        <name>a divalent metal cation</name>
        <dbReference type="ChEBI" id="CHEBI:60240"/>
    </cofactor>
    <text evidence="8">Binds 2 divalent metal cations per subunit.</text>
</comment>
<keyword evidence="2" id="KW-0031">Aminopeptidase</keyword>
<dbReference type="PANTHER" id="PTHR32481">
    <property type="entry name" value="AMINOPEPTIDASE"/>
    <property type="match status" value="1"/>
</dbReference>
<gene>
    <name evidence="9" type="ORF">EDD57_1545</name>
</gene>
<dbReference type="Proteomes" id="UP000294746">
    <property type="component" value="Unassembled WGS sequence"/>
</dbReference>
<dbReference type="PANTHER" id="PTHR32481:SF0">
    <property type="entry name" value="AMINOPEPTIDASE YPDE-RELATED"/>
    <property type="match status" value="1"/>
</dbReference>
<evidence type="ECO:0000313" key="9">
    <source>
        <dbReference type="EMBL" id="TCP62490.1"/>
    </source>
</evidence>
<feature type="binding site" evidence="8">
    <location>
        <position position="184"/>
    </location>
    <ligand>
        <name>Zn(2+)</name>
        <dbReference type="ChEBI" id="CHEBI:29105"/>
        <label>1</label>
    </ligand>
</feature>
<evidence type="ECO:0000256" key="8">
    <source>
        <dbReference type="PIRSR" id="PIRSR001123-2"/>
    </source>
</evidence>
<dbReference type="GO" id="GO:0004177">
    <property type="term" value="F:aminopeptidase activity"/>
    <property type="evidence" value="ECO:0007669"/>
    <property type="project" value="UniProtKB-UniRule"/>
</dbReference>
<dbReference type="Gene3D" id="2.40.30.40">
    <property type="entry name" value="Peptidase M42, domain 2"/>
    <property type="match status" value="1"/>
</dbReference>
<evidence type="ECO:0000256" key="5">
    <source>
        <dbReference type="ARBA" id="ARBA00022801"/>
    </source>
</evidence>
<dbReference type="EMBL" id="SLXV01000054">
    <property type="protein sequence ID" value="TCP62490.1"/>
    <property type="molecule type" value="Genomic_DNA"/>
</dbReference>
<reference evidence="9 10" key="1">
    <citation type="submission" date="2019-03" db="EMBL/GenBank/DDBJ databases">
        <title>Genomic Encyclopedia of Type Strains, Phase IV (KMG-IV): sequencing the most valuable type-strain genomes for metagenomic binning, comparative biology and taxonomic classification.</title>
        <authorList>
            <person name="Goeker M."/>
        </authorList>
    </citation>
    <scope>NUCLEOTIDE SEQUENCE [LARGE SCALE GENOMIC DNA]</scope>
    <source>
        <strain evidence="9 10">DSM 46831</strain>
    </source>
</reference>
<protein>
    <submittedName>
        <fullName evidence="9">Endoglucanase</fullName>
    </submittedName>
</protein>
<dbReference type="RefSeq" id="WP_131849867.1">
    <property type="nucleotide sequence ID" value="NZ_SLXV01000054.1"/>
</dbReference>
<name>A0A4R2RFT1_9BACL</name>
<dbReference type="OrthoDB" id="9772053at2"/>
<feature type="binding site" evidence="8">
    <location>
        <position position="241"/>
    </location>
    <ligand>
        <name>Zn(2+)</name>
        <dbReference type="ChEBI" id="CHEBI:29105"/>
        <label>1</label>
    </ligand>
</feature>
<evidence type="ECO:0000313" key="10">
    <source>
        <dbReference type="Proteomes" id="UP000294746"/>
    </source>
</evidence>
<dbReference type="InterPro" id="IPR023367">
    <property type="entry name" value="Peptidase_M42_dom2"/>
</dbReference>
<accession>A0A4R2RFT1</accession>
<evidence type="ECO:0000256" key="2">
    <source>
        <dbReference type="ARBA" id="ARBA00022438"/>
    </source>
</evidence>
<dbReference type="InterPro" id="IPR051464">
    <property type="entry name" value="Peptidase_M42_aminopept"/>
</dbReference>
<comment type="similarity">
    <text evidence="1 6">Belongs to the peptidase M42 family.</text>
</comment>
<feature type="active site" description="Proton acceptor" evidence="7">
    <location>
        <position position="218"/>
    </location>
</feature>
<dbReference type="SUPFAM" id="SSF53187">
    <property type="entry name" value="Zn-dependent exopeptidases"/>
    <property type="match status" value="1"/>
</dbReference>
<dbReference type="Gene3D" id="3.40.630.10">
    <property type="entry name" value="Zn peptidases"/>
    <property type="match status" value="1"/>
</dbReference>
<dbReference type="Pfam" id="PF05343">
    <property type="entry name" value="Peptidase_M42"/>
    <property type="match status" value="1"/>
</dbReference>
<keyword evidence="5" id="KW-0378">Hydrolase</keyword>